<dbReference type="GeneID" id="87828720"/>
<feature type="compositionally biased region" description="Polar residues" evidence="1">
    <location>
        <begin position="257"/>
        <end position="280"/>
    </location>
</feature>
<sequence length="388" mass="43875">MDDPADSSWNWPFWKFGLKKDDLFGTLHDQYNTVPSPILDPEAFHHDVYEISQQATSVGEFHRLLSDRKQQRLRELNETLESAAFEIIANPSLIGTEQWQHAVQLFRTKSLDSLVRYYASYLPSDHPWYKPSDSGSVSETDSNAPSLTDSHGSFFEDEEVPIMDEPFEYPSYPKQVLAASPRSMTMCSDSSIASPIDDSHHAFDFGHSAPSRALSFSESEPDCCAAPGRCDCEHREPKAATISKTIANGVEKDDDSTPQTESPKRITSLTTSDIADSETPTPKPEAHPASFFLDMKPPLAHRRHRSLSPSRPHHPLSERDLDQVLTAHRDPRHPQRARLSRRERECSPATVHRRRRGSPVLEPTKRIHKPLPETARSRPRGRKWAAES</sequence>
<dbReference type="RefSeq" id="XP_062653456.1">
    <property type="nucleotide sequence ID" value="XM_062791951.1"/>
</dbReference>
<protein>
    <submittedName>
        <fullName evidence="2">Uncharacterized protein</fullName>
    </submittedName>
</protein>
<evidence type="ECO:0000313" key="2">
    <source>
        <dbReference type="EMBL" id="KAK4129685.1"/>
    </source>
</evidence>
<dbReference type="AlphaFoldDB" id="A0AAN6UBM7"/>
<feature type="compositionally biased region" description="Polar residues" evidence="1">
    <location>
        <begin position="133"/>
        <end position="151"/>
    </location>
</feature>
<comment type="caution">
    <text evidence="2">The sequence shown here is derived from an EMBL/GenBank/DDBJ whole genome shotgun (WGS) entry which is preliminary data.</text>
</comment>
<feature type="region of interest" description="Disordered" evidence="1">
    <location>
        <begin position="131"/>
        <end position="152"/>
    </location>
</feature>
<feature type="compositionally biased region" description="Basic residues" evidence="1">
    <location>
        <begin position="377"/>
        <end position="388"/>
    </location>
</feature>
<keyword evidence="3" id="KW-1185">Reference proteome</keyword>
<feature type="compositionally biased region" description="Basic residues" evidence="1">
    <location>
        <begin position="299"/>
        <end position="314"/>
    </location>
</feature>
<evidence type="ECO:0000313" key="3">
    <source>
        <dbReference type="Proteomes" id="UP001302602"/>
    </source>
</evidence>
<feature type="region of interest" description="Disordered" evidence="1">
    <location>
        <begin position="243"/>
        <end position="388"/>
    </location>
</feature>
<feature type="compositionally biased region" description="Basic and acidic residues" evidence="1">
    <location>
        <begin position="315"/>
        <end position="333"/>
    </location>
</feature>
<name>A0AAN6UBM7_9PEZI</name>
<reference evidence="2" key="1">
    <citation type="journal article" date="2023" name="Mol. Phylogenet. Evol.">
        <title>Genome-scale phylogeny and comparative genomics of the fungal order Sordariales.</title>
        <authorList>
            <person name="Hensen N."/>
            <person name="Bonometti L."/>
            <person name="Westerberg I."/>
            <person name="Brannstrom I.O."/>
            <person name="Guillou S."/>
            <person name="Cros-Aarteil S."/>
            <person name="Calhoun S."/>
            <person name="Haridas S."/>
            <person name="Kuo A."/>
            <person name="Mondo S."/>
            <person name="Pangilinan J."/>
            <person name="Riley R."/>
            <person name="LaButti K."/>
            <person name="Andreopoulos B."/>
            <person name="Lipzen A."/>
            <person name="Chen C."/>
            <person name="Yan M."/>
            <person name="Daum C."/>
            <person name="Ng V."/>
            <person name="Clum A."/>
            <person name="Steindorff A."/>
            <person name="Ohm R.A."/>
            <person name="Martin F."/>
            <person name="Silar P."/>
            <person name="Natvig D.O."/>
            <person name="Lalanne C."/>
            <person name="Gautier V."/>
            <person name="Ament-Velasquez S.L."/>
            <person name="Kruys A."/>
            <person name="Hutchinson M.I."/>
            <person name="Powell A.J."/>
            <person name="Barry K."/>
            <person name="Miller A.N."/>
            <person name="Grigoriev I.V."/>
            <person name="Debuchy R."/>
            <person name="Gladieux P."/>
            <person name="Hiltunen Thoren M."/>
            <person name="Johannesson H."/>
        </authorList>
    </citation>
    <scope>NUCLEOTIDE SEQUENCE</scope>
    <source>
        <strain evidence="2">CBS 731.68</strain>
    </source>
</reference>
<proteinExistence type="predicted"/>
<organism evidence="2 3">
    <name type="scientific">Parathielavia appendiculata</name>
    <dbReference type="NCBI Taxonomy" id="2587402"/>
    <lineage>
        <taxon>Eukaryota</taxon>
        <taxon>Fungi</taxon>
        <taxon>Dikarya</taxon>
        <taxon>Ascomycota</taxon>
        <taxon>Pezizomycotina</taxon>
        <taxon>Sordariomycetes</taxon>
        <taxon>Sordariomycetidae</taxon>
        <taxon>Sordariales</taxon>
        <taxon>Chaetomiaceae</taxon>
        <taxon>Parathielavia</taxon>
    </lineage>
</organism>
<dbReference type="Proteomes" id="UP001302602">
    <property type="component" value="Unassembled WGS sequence"/>
</dbReference>
<gene>
    <name evidence="2" type="ORF">N657DRAFT_640357</name>
</gene>
<accession>A0AAN6UBM7</accession>
<dbReference type="EMBL" id="MU853223">
    <property type="protein sequence ID" value="KAK4129685.1"/>
    <property type="molecule type" value="Genomic_DNA"/>
</dbReference>
<evidence type="ECO:0000256" key="1">
    <source>
        <dbReference type="SAM" id="MobiDB-lite"/>
    </source>
</evidence>
<reference evidence="2" key="2">
    <citation type="submission" date="2023-05" db="EMBL/GenBank/DDBJ databases">
        <authorList>
            <consortium name="Lawrence Berkeley National Laboratory"/>
            <person name="Steindorff A."/>
            <person name="Hensen N."/>
            <person name="Bonometti L."/>
            <person name="Westerberg I."/>
            <person name="Brannstrom I.O."/>
            <person name="Guillou S."/>
            <person name="Cros-Aarteil S."/>
            <person name="Calhoun S."/>
            <person name="Haridas S."/>
            <person name="Kuo A."/>
            <person name="Mondo S."/>
            <person name="Pangilinan J."/>
            <person name="Riley R."/>
            <person name="Labutti K."/>
            <person name="Andreopoulos B."/>
            <person name="Lipzen A."/>
            <person name="Chen C."/>
            <person name="Yanf M."/>
            <person name="Daum C."/>
            <person name="Ng V."/>
            <person name="Clum A."/>
            <person name="Ohm R."/>
            <person name="Martin F."/>
            <person name="Silar P."/>
            <person name="Natvig D."/>
            <person name="Lalanne C."/>
            <person name="Gautier V."/>
            <person name="Ament-Velasquez S.L."/>
            <person name="Kruys A."/>
            <person name="Hutchinson M.I."/>
            <person name="Powell A.J."/>
            <person name="Barry K."/>
            <person name="Miller A.N."/>
            <person name="Grigoriev I.V."/>
            <person name="Debuchy R."/>
            <person name="Gladieux P."/>
            <person name="Thoren M.H."/>
            <person name="Johannesson H."/>
        </authorList>
    </citation>
    <scope>NUCLEOTIDE SEQUENCE</scope>
    <source>
        <strain evidence="2">CBS 731.68</strain>
    </source>
</reference>